<dbReference type="EMBL" id="CM056743">
    <property type="protein sequence ID" value="KAJ8673200.1"/>
    <property type="molecule type" value="Genomic_DNA"/>
</dbReference>
<organism evidence="1 2">
    <name type="scientific">Eretmocerus hayati</name>
    <dbReference type="NCBI Taxonomy" id="131215"/>
    <lineage>
        <taxon>Eukaryota</taxon>
        <taxon>Metazoa</taxon>
        <taxon>Ecdysozoa</taxon>
        <taxon>Arthropoda</taxon>
        <taxon>Hexapoda</taxon>
        <taxon>Insecta</taxon>
        <taxon>Pterygota</taxon>
        <taxon>Neoptera</taxon>
        <taxon>Endopterygota</taxon>
        <taxon>Hymenoptera</taxon>
        <taxon>Apocrita</taxon>
        <taxon>Proctotrupomorpha</taxon>
        <taxon>Chalcidoidea</taxon>
        <taxon>Aphelinidae</taxon>
        <taxon>Aphelininae</taxon>
        <taxon>Eretmocerus</taxon>
    </lineage>
</organism>
<protein>
    <submittedName>
        <fullName evidence="1">Uncharacterized protein</fullName>
    </submittedName>
</protein>
<gene>
    <name evidence="1" type="ORF">QAD02_004462</name>
</gene>
<evidence type="ECO:0000313" key="1">
    <source>
        <dbReference type="EMBL" id="KAJ8673200.1"/>
    </source>
</evidence>
<sequence length="450" mass="51700">MKLASMMFGDNLKEFQFSLLPKILSHDPAGVSLKTIVHYHQMVHSGRFARFDYGSRLNREIYHSPYSTDYEISKIQVPVGIFWAQNDIIGDPQVEFIKEKGYPAESHVVLTEDGYYLLLHRIPGKSGSTPVFLQHGMFSSSFDWVVTGKGRGLAFVLSDQGYDVWLGNSRGNMYSSCHTRYTPEDPEFWDFSWHEMGVYDLPASVKYITNRTNKNLIYVGHSMGTIASYVMAIENPDVASKVNAIYSFSPVAFVSKAASILFSSAKIFNLQALNKILPLGYILSHIPKWKYFIEAYCNANLNQTATCLRFSAMVFGSNLEDFEFSRFPQILTHDPSGVSLKTLLHYHQMVHSGRFAHYDYGRELNEKIYETGNSPDYDISKIQRPVGLFWAENDPVGDYEEILQFYNKLPNKIFINKVKDNRFNHVDYLWGKKIYELVYSKLLASMEKYK</sequence>
<accession>A0ACC2NUG3</accession>
<name>A0ACC2NUG3_9HYME</name>
<dbReference type="Proteomes" id="UP001239111">
    <property type="component" value="Chromosome 3"/>
</dbReference>
<comment type="caution">
    <text evidence="1">The sequence shown here is derived from an EMBL/GenBank/DDBJ whole genome shotgun (WGS) entry which is preliminary data.</text>
</comment>
<reference evidence="1" key="1">
    <citation type="submission" date="2023-04" db="EMBL/GenBank/DDBJ databases">
        <title>A chromosome-level genome assembly of the parasitoid wasp Eretmocerus hayati.</title>
        <authorList>
            <person name="Zhong Y."/>
            <person name="Liu S."/>
            <person name="Liu Y."/>
        </authorList>
    </citation>
    <scope>NUCLEOTIDE SEQUENCE</scope>
    <source>
        <strain evidence="1">ZJU_SS_LIU_2023</strain>
    </source>
</reference>
<proteinExistence type="predicted"/>
<keyword evidence="2" id="KW-1185">Reference proteome</keyword>
<evidence type="ECO:0000313" key="2">
    <source>
        <dbReference type="Proteomes" id="UP001239111"/>
    </source>
</evidence>